<feature type="compositionally biased region" description="Low complexity" evidence="1">
    <location>
        <begin position="25"/>
        <end position="36"/>
    </location>
</feature>
<accession>A0AA36JI57</accession>
<feature type="compositionally biased region" description="Basic and acidic residues" evidence="1">
    <location>
        <begin position="43"/>
        <end position="56"/>
    </location>
</feature>
<reference evidence="2" key="1">
    <citation type="submission" date="2023-08" db="EMBL/GenBank/DDBJ databases">
        <authorList>
            <person name="Chen Y."/>
            <person name="Shah S."/>
            <person name="Dougan E. K."/>
            <person name="Thang M."/>
            <person name="Chan C."/>
        </authorList>
    </citation>
    <scope>NUCLEOTIDE SEQUENCE</scope>
</reference>
<proteinExistence type="predicted"/>
<dbReference type="EMBL" id="CAUJNA010003639">
    <property type="protein sequence ID" value="CAJ1406660.1"/>
    <property type="molecule type" value="Genomic_DNA"/>
</dbReference>
<dbReference type="AlphaFoldDB" id="A0AA36JI57"/>
<organism evidence="2 3">
    <name type="scientific">Effrenium voratum</name>
    <dbReference type="NCBI Taxonomy" id="2562239"/>
    <lineage>
        <taxon>Eukaryota</taxon>
        <taxon>Sar</taxon>
        <taxon>Alveolata</taxon>
        <taxon>Dinophyceae</taxon>
        <taxon>Suessiales</taxon>
        <taxon>Symbiodiniaceae</taxon>
        <taxon>Effrenium</taxon>
    </lineage>
</organism>
<name>A0AA36JI57_9DINO</name>
<feature type="compositionally biased region" description="Basic and acidic residues" evidence="1">
    <location>
        <begin position="220"/>
        <end position="233"/>
    </location>
</feature>
<comment type="caution">
    <text evidence="2">The sequence shown here is derived from an EMBL/GenBank/DDBJ whole genome shotgun (WGS) entry which is preliminary data.</text>
</comment>
<feature type="compositionally biased region" description="Basic residues" evidence="1">
    <location>
        <begin position="1"/>
        <end position="11"/>
    </location>
</feature>
<protein>
    <submittedName>
        <fullName evidence="2">Uncharacterized protein</fullName>
    </submittedName>
</protein>
<feature type="compositionally biased region" description="Basic residues" evidence="1">
    <location>
        <begin position="234"/>
        <end position="247"/>
    </location>
</feature>
<feature type="region of interest" description="Disordered" evidence="1">
    <location>
        <begin position="209"/>
        <end position="254"/>
    </location>
</feature>
<evidence type="ECO:0000313" key="2">
    <source>
        <dbReference type="EMBL" id="CAJ1406660.1"/>
    </source>
</evidence>
<evidence type="ECO:0000313" key="3">
    <source>
        <dbReference type="Proteomes" id="UP001178507"/>
    </source>
</evidence>
<keyword evidence="3" id="KW-1185">Reference proteome</keyword>
<feature type="region of interest" description="Disordered" evidence="1">
    <location>
        <begin position="1"/>
        <end position="87"/>
    </location>
</feature>
<gene>
    <name evidence="2" type="ORF">EVOR1521_LOCUS28560</name>
</gene>
<feature type="compositionally biased region" description="Basic and acidic residues" evidence="1">
    <location>
        <begin position="71"/>
        <end position="87"/>
    </location>
</feature>
<sequence>MVNKSLKKAKQGGKIVQGENDSTMPKSPKSPKASPKVTPVTEDAPKPANEAKAKGKEKAKKGTPPNPPKQGKAEPRPPPTEKERAEATKKAIALIKEGLLTNPKEQEKGNPYIPDGWAKEWKPLLGSYRKFVETCSCFRIEQGMQPAMYTIHLVDGATDTQKAFWEISLEKAWQLFSKNHEARRMSREALGTASLCHLDSTKFVAAAKAMTQKPVPAEKPAGEKRKAEAEAKTPSKKKAKAAKKGKKAAGEDEE</sequence>
<dbReference type="Proteomes" id="UP001178507">
    <property type="component" value="Unassembled WGS sequence"/>
</dbReference>
<evidence type="ECO:0000256" key="1">
    <source>
        <dbReference type="SAM" id="MobiDB-lite"/>
    </source>
</evidence>